<keyword evidence="3" id="KW-1133">Transmembrane helix</keyword>
<gene>
    <name evidence="5" type="ORF">ABID47_002213</name>
</gene>
<accession>A0ABV2F1J2</accession>
<keyword evidence="3" id="KW-0472">Membrane</keyword>
<feature type="transmembrane region" description="Helical" evidence="3">
    <location>
        <begin position="7"/>
        <end position="34"/>
    </location>
</feature>
<feature type="domain" description="BD-FAE-like" evidence="4">
    <location>
        <begin position="73"/>
        <end position="267"/>
    </location>
</feature>
<dbReference type="InterPro" id="IPR002168">
    <property type="entry name" value="Lipase_GDXG_HIS_AS"/>
</dbReference>
<dbReference type="InterPro" id="IPR029058">
    <property type="entry name" value="AB_hydrolase_fold"/>
</dbReference>
<keyword evidence="3" id="KW-0812">Transmembrane</keyword>
<protein>
    <submittedName>
        <fullName evidence="5">Acetyl esterase/lipase</fullName>
    </submittedName>
</protein>
<sequence length="330" mass="37001">MKTLIKWVLSIVLIVTIGGFLAVNLSPVPFIYWLRNQPDPGPAAPLSWTAYQEMVDTHKDLRYPSEFKSNTFDVYVPQNSQEKRPTILWVHGGAFVSGDKSGTSYWCTMMASKGYAVVSMNYEAAPEARFPAPVLQMTELYQFLKESSDEYPAIDLNRLIIGGDSAGAQIASQFIAIQTNPDLANRMNIQPSVPLETLKAALLYCGPYNVKQLANVKGRVEQFVLNQLGWAYIGKRNWQRGTEAEDASTTNHVTPRFPPAFITDGNTGSFERHGKELEARLQAEGVPVTSLFFPVSHGAVPHEYQFQLNTREAMECFNETLSFLKERLEH</sequence>
<dbReference type="InterPro" id="IPR049492">
    <property type="entry name" value="BD-FAE-like_dom"/>
</dbReference>
<dbReference type="PANTHER" id="PTHR48081:SF6">
    <property type="entry name" value="PEPTIDASE S9 PROLYL OLIGOPEPTIDASE CATALYTIC DOMAIN-CONTAINING PROTEIN"/>
    <property type="match status" value="1"/>
</dbReference>
<evidence type="ECO:0000256" key="3">
    <source>
        <dbReference type="SAM" id="Phobius"/>
    </source>
</evidence>
<dbReference type="PROSITE" id="PS01173">
    <property type="entry name" value="LIPASE_GDXG_HIS"/>
    <property type="match status" value="1"/>
</dbReference>
<dbReference type="InterPro" id="IPR050300">
    <property type="entry name" value="GDXG_lipolytic_enzyme"/>
</dbReference>
<organism evidence="5 6">
    <name type="scientific">Paenibacillus favisporus</name>
    <dbReference type="NCBI Taxonomy" id="221028"/>
    <lineage>
        <taxon>Bacteria</taxon>
        <taxon>Bacillati</taxon>
        <taxon>Bacillota</taxon>
        <taxon>Bacilli</taxon>
        <taxon>Bacillales</taxon>
        <taxon>Paenibacillaceae</taxon>
        <taxon>Paenibacillus</taxon>
    </lineage>
</organism>
<dbReference type="Pfam" id="PF20434">
    <property type="entry name" value="BD-FAE"/>
    <property type="match status" value="1"/>
</dbReference>
<comment type="similarity">
    <text evidence="1">Belongs to the 'GDXG' lipolytic enzyme family.</text>
</comment>
<dbReference type="SUPFAM" id="SSF53474">
    <property type="entry name" value="alpha/beta-Hydrolases"/>
    <property type="match status" value="1"/>
</dbReference>
<dbReference type="EMBL" id="JBEPLV010000002">
    <property type="protein sequence ID" value="MET3545602.1"/>
    <property type="molecule type" value="Genomic_DNA"/>
</dbReference>
<name>A0ABV2F1J2_9BACL</name>
<dbReference type="Gene3D" id="3.40.50.1820">
    <property type="entry name" value="alpha/beta hydrolase"/>
    <property type="match status" value="1"/>
</dbReference>
<dbReference type="Proteomes" id="UP001549098">
    <property type="component" value="Unassembled WGS sequence"/>
</dbReference>
<comment type="caution">
    <text evidence="5">The sequence shown here is derived from an EMBL/GenBank/DDBJ whole genome shotgun (WGS) entry which is preliminary data.</text>
</comment>
<evidence type="ECO:0000313" key="6">
    <source>
        <dbReference type="Proteomes" id="UP001549098"/>
    </source>
</evidence>
<proteinExistence type="inferred from homology"/>
<dbReference type="RefSeq" id="WP_354496594.1">
    <property type="nucleotide sequence ID" value="NZ_JBEPLV010000002.1"/>
</dbReference>
<keyword evidence="6" id="KW-1185">Reference proteome</keyword>
<evidence type="ECO:0000256" key="2">
    <source>
        <dbReference type="ARBA" id="ARBA00022801"/>
    </source>
</evidence>
<reference evidence="5 6" key="1">
    <citation type="submission" date="2024-06" db="EMBL/GenBank/DDBJ databases">
        <title>Genomic Encyclopedia of Type Strains, Phase IV (KMG-IV): sequencing the most valuable type-strain genomes for metagenomic binning, comparative biology and taxonomic classification.</title>
        <authorList>
            <person name="Goeker M."/>
        </authorList>
    </citation>
    <scope>NUCLEOTIDE SEQUENCE [LARGE SCALE GENOMIC DNA]</scope>
    <source>
        <strain evidence="5 6">DSM 17253</strain>
    </source>
</reference>
<evidence type="ECO:0000256" key="1">
    <source>
        <dbReference type="ARBA" id="ARBA00010515"/>
    </source>
</evidence>
<keyword evidence="2" id="KW-0378">Hydrolase</keyword>
<evidence type="ECO:0000313" key="5">
    <source>
        <dbReference type="EMBL" id="MET3545602.1"/>
    </source>
</evidence>
<evidence type="ECO:0000259" key="4">
    <source>
        <dbReference type="Pfam" id="PF20434"/>
    </source>
</evidence>
<dbReference type="PANTHER" id="PTHR48081">
    <property type="entry name" value="AB HYDROLASE SUPERFAMILY PROTEIN C4A8.06C"/>
    <property type="match status" value="1"/>
</dbReference>